<organism evidence="3 4">
    <name type="scientific">Brachionus calyciflorus</name>
    <dbReference type="NCBI Taxonomy" id="104777"/>
    <lineage>
        <taxon>Eukaryota</taxon>
        <taxon>Metazoa</taxon>
        <taxon>Spiralia</taxon>
        <taxon>Gnathifera</taxon>
        <taxon>Rotifera</taxon>
        <taxon>Eurotatoria</taxon>
        <taxon>Monogononta</taxon>
        <taxon>Pseudotrocha</taxon>
        <taxon>Ploima</taxon>
        <taxon>Brachionidae</taxon>
        <taxon>Brachionus</taxon>
    </lineage>
</organism>
<dbReference type="PANTHER" id="PTHR39074:SF1">
    <property type="entry name" value="AGAP007547-PA"/>
    <property type="match status" value="1"/>
</dbReference>
<dbReference type="OrthoDB" id="10015560at2759"/>
<gene>
    <name evidence="3" type="ORF">OXX778_LOCUS11221</name>
</gene>
<evidence type="ECO:0000256" key="2">
    <source>
        <dbReference type="SAM" id="Phobius"/>
    </source>
</evidence>
<protein>
    <submittedName>
        <fullName evidence="3">Uncharacterized protein</fullName>
    </submittedName>
</protein>
<feature type="transmembrane region" description="Helical" evidence="2">
    <location>
        <begin position="198"/>
        <end position="217"/>
    </location>
</feature>
<feature type="coiled-coil region" evidence="1">
    <location>
        <begin position="24"/>
        <end position="121"/>
    </location>
</feature>
<feature type="transmembrane region" description="Helical" evidence="2">
    <location>
        <begin position="272"/>
        <end position="290"/>
    </location>
</feature>
<keyword evidence="2" id="KW-0472">Membrane</keyword>
<feature type="transmembrane region" description="Helical" evidence="2">
    <location>
        <begin position="415"/>
        <end position="435"/>
    </location>
</feature>
<accession>A0A813ZC33</accession>
<feature type="transmembrane region" description="Helical" evidence="2">
    <location>
        <begin position="310"/>
        <end position="333"/>
    </location>
</feature>
<keyword evidence="2" id="KW-1133">Transmembrane helix</keyword>
<keyword evidence="4" id="KW-1185">Reference proteome</keyword>
<feature type="transmembrane region" description="Helical" evidence="2">
    <location>
        <begin position="455"/>
        <end position="473"/>
    </location>
</feature>
<keyword evidence="1" id="KW-0175">Coiled coil</keyword>
<sequence length="481" mass="56765">MKGYEKELDKCLREHKDKDIPFDVELLKLKLEELTKKINEQDAEKSQLNDRVTSLERENFELKTNSKFQIEFLSNENERLLKINIYYIDENFNLNQVNEEVKDLRRQNDLLKFKLEHFESKKHDISSKLTSTEFNIFSSFSTPPQSTKKNLNLEIKAKMIDTKKTDEKIPEQILTSEKIWLQKNNGYLGLIGSEFPSVLVYTISTLFTIITVSFILVTTTNISGYNKENLKHNASILNCTCDCWDAFYRGKHPRQSRNSEFKYLYFNYKTQTIYLLVLSLFYLQLLTNLFQKVIGHLINFVKTGQKSLRLGVLLILGVNVYSNFWYGWNMWNFINDRDERFSKDLSCIALLELVITFLYYLSLERLSLTNGNYKPITMSTIAPLCCLNMLNFFMRLPRRLEEKFFVTFEPTLFQIEEGIFFMKEVLAILFTYFAWRTTNRPSYPHLAKKDLKGKGVLINFGLWFVLTGVYAALRRWYAFGK</sequence>
<dbReference type="Proteomes" id="UP000663879">
    <property type="component" value="Unassembled WGS sequence"/>
</dbReference>
<keyword evidence="2" id="KW-0812">Transmembrane</keyword>
<dbReference type="AlphaFoldDB" id="A0A813ZC33"/>
<name>A0A813ZC33_9BILA</name>
<evidence type="ECO:0000313" key="4">
    <source>
        <dbReference type="Proteomes" id="UP000663879"/>
    </source>
</evidence>
<evidence type="ECO:0000313" key="3">
    <source>
        <dbReference type="EMBL" id="CAF0897325.1"/>
    </source>
</evidence>
<evidence type="ECO:0000256" key="1">
    <source>
        <dbReference type="SAM" id="Coils"/>
    </source>
</evidence>
<feature type="transmembrane region" description="Helical" evidence="2">
    <location>
        <begin position="345"/>
        <end position="363"/>
    </location>
</feature>
<proteinExistence type="predicted"/>
<dbReference type="EMBL" id="CAJNOC010001874">
    <property type="protein sequence ID" value="CAF0897325.1"/>
    <property type="molecule type" value="Genomic_DNA"/>
</dbReference>
<reference evidence="3" key="1">
    <citation type="submission" date="2021-02" db="EMBL/GenBank/DDBJ databases">
        <authorList>
            <person name="Nowell W R."/>
        </authorList>
    </citation>
    <scope>NUCLEOTIDE SEQUENCE</scope>
    <source>
        <strain evidence="3">Ploen Becks lab</strain>
    </source>
</reference>
<dbReference type="PANTHER" id="PTHR39074">
    <property type="entry name" value="AGAP007547-PA"/>
    <property type="match status" value="1"/>
</dbReference>
<comment type="caution">
    <text evidence="3">The sequence shown here is derived from an EMBL/GenBank/DDBJ whole genome shotgun (WGS) entry which is preliminary data.</text>
</comment>